<feature type="transmembrane region" description="Helical" evidence="7">
    <location>
        <begin position="122"/>
        <end position="140"/>
    </location>
</feature>
<evidence type="ECO:0000259" key="8">
    <source>
        <dbReference type="PROSITE" id="PS50850"/>
    </source>
</evidence>
<keyword evidence="5 7" id="KW-0472">Membrane</keyword>
<dbReference type="AlphaFoldDB" id="A0AAN6Z6R3"/>
<dbReference type="EMBL" id="MU853224">
    <property type="protein sequence ID" value="KAK4127117.1"/>
    <property type="molecule type" value="Genomic_DNA"/>
</dbReference>
<evidence type="ECO:0000256" key="4">
    <source>
        <dbReference type="ARBA" id="ARBA00022989"/>
    </source>
</evidence>
<dbReference type="PANTHER" id="PTHR48022">
    <property type="entry name" value="PLASTIDIC GLUCOSE TRANSPORTER 4"/>
    <property type="match status" value="1"/>
</dbReference>
<feature type="transmembrane region" description="Helical" evidence="7">
    <location>
        <begin position="181"/>
        <end position="202"/>
    </location>
</feature>
<organism evidence="9 10">
    <name type="scientific">Parathielavia appendiculata</name>
    <dbReference type="NCBI Taxonomy" id="2587402"/>
    <lineage>
        <taxon>Eukaryota</taxon>
        <taxon>Fungi</taxon>
        <taxon>Dikarya</taxon>
        <taxon>Ascomycota</taxon>
        <taxon>Pezizomycotina</taxon>
        <taxon>Sordariomycetes</taxon>
        <taxon>Sordariomycetidae</taxon>
        <taxon>Sordariales</taxon>
        <taxon>Chaetomiaceae</taxon>
        <taxon>Parathielavia</taxon>
    </lineage>
</organism>
<dbReference type="FunFam" id="1.20.1250.20:FF:000078">
    <property type="entry name" value="MFS maltose transporter, putative"/>
    <property type="match status" value="1"/>
</dbReference>
<dbReference type="PROSITE" id="PS50850">
    <property type="entry name" value="MFS"/>
    <property type="match status" value="1"/>
</dbReference>
<dbReference type="Proteomes" id="UP001302602">
    <property type="component" value="Unassembled WGS sequence"/>
</dbReference>
<comment type="similarity">
    <text evidence="2">Belongs to the major facilitator superfamily. Sugar transporter (TC 2.A.1.1) family.</text>
</comment>
<feature type="transmembrane region" description="Helical" evidence="7">
    <location>
        <begin position="467"/>
        <end position="484"/>
    </location>
</feature>
<evidence type="ECO:0000256" key="5">
    <source>
        <dbReference type="ARBA" id="ARBA00023136"/>
    </source>
</evidence>
<reference evidence="9" key="2">
    <citation type="submission" date="2023-05" db="EMBL/GenBank/DDBJ databases">
        <authorList>
            <consortium name="Lawrence Berkeley National Laboratory"/>
            <person name="Steindorff A."/>
            <person name="Hensen N."/>
            <person name="Bonometti L."/>
            <person name="Westerberg I."/>
            <person name="Brannstrom I.O."/>
            <person name="Guillou S."/>
            <person name="Cros-Aarteil S."/>
            <person name="Calhoun S."/>
            <person name="Haridas S."/>
            <person name="Kuo A."/>
            <person name="Mondo S."/>
            <person name="Pangilinan J."/>
            <person name="Riley R."/>
            <person name="Labutti K."/>
            <person name="Andreopoulos B."/>
            <person name="Lipzen A."/>
            <person name="Chen C."/>
            <person name="Yanf M."/>
            <person name="Daum C."/>
            <person name="Ng V."/>
            <person name="Clum A."/>
            <person name="Ohm R."/>
            <person name="Martin F."/>
            <person name="Silar P."/>
            <person name="Natvig D."/>
            <person name="Lalanne C."/>
            <person name="Gautier V."/>
            <person name="Ament-Velasquez S.L."/>
            <person name="Kruys A."/>
            <person name="Hutchinson M.I."/>
            <person name="Powell A.J."/>
            <person name="Barry K."/>
            <person name="Miller A.N."/>
            <person name="Grigoriev I.V."/>
            <person name="Debuchy R."/>
            <person name="Gladieux P."/>
            <person name="Thoren M.H."/>
            <person name="Johannesson H."/>
        </authorList>
    </citation>
    <scope>NUCLEOTIDE SEQUENCE</scope>
    <source>
        <strain evidence="9">CBS 731.68</strain>
    </source>
</reference>
<evidence type="ECO:0000256" key="3">
    <source>
        <dbReference type="ARBA" id="ARBA00022692"/>
    </source>
</evidence>
<evidence type="ECO:0000313" key="10">
    <source>
        <dbReference type="Proteomes" id="UP001302602"/>
    </source>
</evidence>
<evidence type="ECO:0000256" key="1">
    <source>
        <dbReference type="ARBA" id="ARBA00004141"/>
    </source>
</evidence>
<keyword evidence="3 7" id="KW-0812">Transmembrane</keyword>
<protein>
    <submittedName>
        <fullName evidence="9">General substrate transporter</fullName>
    </submittedName>
</protein>
<dbReference type="Gene3D" id="1.20.1250.20">
    <property type="entry name" value="MFS general substrate transporter like domains"/>
    <property type="match status" value="1"/>
</dbReference>
<dbReference type="SUPFAM" id="SSF103473">
    <property type="entry name" value="MFS general substrate transporter"/>
    <property type="match status" value="1"/>
</dbReference>
<feature type="transmembrane region" description="Helical" evidence="7">
    <location>
        <begin position="433"/>
        <end position="455"/>
    </location>
</feature>
<dbReference type="PROSITE" id="PS00217">
    <property type="entry name" value="SUGAR_TRANSPORT_2"/>
    <property type="match status" value="1"/>
</dbReference>
<feature type="region of interest" description="Disordered" evidence="6">
    <location>
        <begin position="1"/>
        <end position="26"/>
    </location>
</feature>
<comment type="subcellular location">
    <subcellularLocation>
        <location evidence="1">Membrane</location>
        <topology evidence="1">Multi-pass membrane protein</topology>
    </subcellularLocation>
</comment>
<reference evidence="9" key="1">
    <citation type="journal article" date="2023" name="Mol. Phylogenet. Evol.">
        <title>Genome-scale phylogeny and comparative genomics of the fungal order Sordariales.</title>
        <authorList>
            <person name="Hensen N."/>
            <person name="Bonometti L."/>
            <person name="Westerberg I."/>
            <person name="Brannstrom I.O."/>
            <person name="Guillou S."/>
            <person name="Cros-Aarteil S."/>
            <person name="Calhoun S."/>
            <person name="Haridas S."/>
            <person name="Kuo A."/>
            <person name="Mondo S."/>
            <person name="Pangilinan J."/>
            <person name="Riley R."/>
            <person name="LaButti K."/>
            <person name="Andreopoulos B."/>
            <person name="Lipzen A."/>
            <person name="Chen C."/>
            <person name="Yan M."/>
            <person name="Daum C."/>
            <person name="Ng V."/>
            <person name="Clum A."/>
            <person name="Steindorff A."/>
            <person name="Ohm R.A."/>
            <person name="Martin F."/>
            <person name="Silar P."/>
            <person name="Natvig D.O."/>
            <person name="Lalanne C."/>
            <person name="Gautier V."/>
            <person name="Ament-Velasquez S.L."/>
            <person name="Kruys A."/>
            <person name="Hutchinson M.I."/>
            <person name="Powell A.J."/>
            <person name="Barry K."/>
            <person name="Miller A.N."/>
            <person name="Grigoriev I.V."/>
            <person name="Debuchy R."/>
            <person name="Gladieux P."/>
            <person name="Hiltunen Thoren M."/>
            <person name="Johannesson H."/>
        </authorList>
    </citation>
    <scope>NUCLEOTIDE SEQUENCE</scope>
    <source>
        <strain evidence="9">CBS 731.68</strain>
    </source>
</reference>
<dbReference type="InterPro" id="IPR020846">
    <property type="entry name" value="MFS_dom"/>
</dbReference>
<dbReference type="RefSeq" id="XP_062650888.1">
    <property type="nucleotide sequence ID" value="XM_062790366.1"/>
</dbReference>
<keyword evidence="4 7" id="KW-1133">Transmembrane helix</keyword>
<feature type="transmembrane region" description="Helical" evidence="7">
    <location>
        <begin position="152"/>
        <end position="169"/>
    </location>
</feature>
<feature type="transmembrane region" description="Helical" evidence="7">
    <location>
        <begin position="340"/>
        <end position="361"/>
    </location>
</feature>
<feature type="transmembrane region" description="Helical" evidence="7">
    <location>
        <begin position="368"/>
        <end position="390"/>
    </location>
</feature>
<dbReference type="GO" id="GO:0005351">
    <property type="term" value="F:carbohydrate:proton symporter activity"/>
    <property type="evidence" value="ECO:0007669"/>
    <property type="project" value="TreeGrafter"/>
</dbReference>
<comment type="caution">
    <text evidence="9">The sequence shown here is derived from an EMBL/GenBank/DDBJ whole genome shotgun (WGS) entry which is preliminary data.</text>
</comment>
<feature type="domain" description="Major facilitator superfamily (MFS) profile" evidence="8">
    <location>
        <begin position="47"/>
        <end position="490"/>
    </location>
</feature>
<dbReference type="GO" id="GO:0016020">
    <property type="term" value="C:membrane"/>
    <property type="evidence" value="ECO:0007669"/>
    <property type="project" value="UniProtKB-SubCell"/>
</dbReference>
<evidence type="ECO:0000256" key="2">
    <source>
        <dbReference type="ARBA" id="ARBA00010992"/>
    </source>
</evidence>
<evidence type="ECO:0000313" key="9">
    <source>
        <dbReference type="EMBL" id="KAK4127117.1"/>
    </source>
</evidence>
<sequence>MASDDKAGDVLHQEDTRTEAPVPGSGLAEDQMSAWQCIRRNPKIVLCSLYANIGAVMVGYDNLALAVCLAMPAFQHTFASEVNGKLIIPAHWQSAWNAMYNVMTLVGSLAAAEFVDWFGCRLGFLLTAIVAAGGVALNFVSQNPSQFLGGKMITGVAVGIAMTVGQKYVSEIAPMPMRGIALSFNTICMNIGFLIAISATFSRVSIMDESAFRHLFAAAWAFPGALLVFLPFIPESPYWHAQKNQPAKAKRALERLSPKNAPVQARVDQMLVAIDAERALMAASGATAASLLDCFRGANWRRTRIVLLCSSMNVVVGGALSANAPYFLNQTGLASHTVTMLIEIGISLGVLSALVNVVLMARFNRRPLLLGGIGLCAAMFLIMGVAGCFARTPSNLLVIGIVLQITPLSYGPSVGAAMAVAGEVSAMSLRSKTLGVGIASNYLFSTIWLVVLPYLFNEDQANLGGKIGFVFFGQALIWMVAVWFDVPNTNGRSYEDLDLMFESRVGTRKFRTWQPDGAVAAKVVDP</sequence>
<feature type="compositionally biased region" description="Basic and acidic residues" evidence="6">
    <location>
        <begin position="1"/>
        <end position="18"/>
    </location>
</feature>
<feature type="transmembrane region" description="Helical" evidence="7">
    <location>
        <begin position="396"/>
        <end position="421"/>
    </location>
</feature>
<dbReference type="Pfam" id="PF00083">
    <property type="entry name" value="Sugar_tr"/>
    <property type="match status" value="1"/>
</dbReference>
<proteinExistence type="inferred from homology"/>
<evidence type="ECO:0000256" key="7">
    <source>
        <dbReference type="SAM" id="Phobius"/>
    </source>
</evidence>
<name>A0AAN6Z6R3_9PEZI</name>
<dbReference type="PANTHER" id="PTHR48022:SF41">
    <property type="entry name" value="MAJOR FACILITATOR SUPERFAMILY (MFS) PROFILE DOMAIN-CONTAINING PROTEIN"/>
    <property type="match status" value="1"/>
</dbReference>
<dbReference type="InterPro" id="IPR036259">
    <property type="entry name" value="MFS_trans_sf"/>
</dbReference>
<accession>A0AAN6Z6R3</accession>
<dbReference type="InterPro" id="IPR005828">
    <property type="entry name" value="MFS_sugar_transport-like"/>
</dbReference>
<dbReference type="InterPro" id="IPR005829">
    <property type="entry name" value="Sugar_transporter_CS"/>
</dbReference>
<keyword evidence="10" id="KW-1185">Reference proteome</keyword>
<dbReference type="InterPro" id="IPR050360">
    <property type="entry name" value="MFS_Sugar_Transporters"/>
</dbReference>
<evidence type="ECO:0000256" key="6">
    <source>
        <dbReference type="SAM" id="MobiDB-lite"/>
    </source>
</evidence>
<dbReference type="GeneID" id="87827136"/>
<feature type="transmembrane region" description="Helical" evidence="7">
    <location>
        <begin position="305"/>
        <end position="328"/>
    </location>
</feature>
<feature type="transmembrane region" description="Helical" evidence="7">
    <location>
        <begin position="49"/>
        <end position="74"/>
    </location>
</feature>
<feature type="transmembrane region" description="Helical" evidence="7">
    <location>
        <begin position="214"/>
        <end position="233"/>
    </location>
</feature>
<gene>
    <name evidence="9" type="ORF">N657DRAFT_611430</name>
</gene>